<reference evidence="4 5" key="2">
    <citation type="journal article" date="2016" name="Int. J. Syst. Evol. Microbiol.">
        <title>Flavisolibacter tropicus sp. nov., isolated from tropical soil.</title>
        <authorList>
            <person name="Lee J.J."/>
            <person name="Kang M.S."/>
            <person name="Kim G.S."/>
            <person name="Lee C.S."/>
            <person name="Lim S."/>
            <person name="Lee J."/>
            <person name="Roh S.H."/>
            <person name="Kang H."/>
            <person name="Ha J.M."/>
            <person name="Bae S."/>
            <person name="Jung H.Y."/>
            <person name="Kim M.K."/>
        </authorList>
    </citation>
    <scope>NUCLEOTIDE SEQUENCE [LARGE SCALE GENOMIC DNA]</scope>
    <source>
        <strain evidence="4 5">LCS9</strain>
    </source>
</reference>
<feature type="modified residue" description="4-aspartylphosphate" evidence="1">
    <location>
        <position position="56"/>
    </location>
</feature>
<feature type="domain" description="HTH LytTR-type" evidence="3">
    <location>
        <begin position="145"/>
        <end position="217"/>
    </location>
</feature>
<dbReference type="Gene3D" id="2.40.50.1020">
    <property type="entry name" value="LytTr DNA-binding domain"/>
    <property type="match status" value="1"/>
</dbReference>
<gene>
    <name evidence="4" type="ORF">SY85_17480</name>
</gene>
<dbReference type="InterPro" id="IPR007492">
    <property type="entry name" value="LytTR_DNA-bd_dom"/>
</dbReference>
<dbReference type="SMART" id="SM00850">
    <property type="entry name" value="LytTR"/>
    <property type="match status" value="1"/>
</dbReference>
<evidence type="ECO:0000256" key="1">
    <source>
        <dbReference type="PROSITE-ProRule" id="PRU00169"/>
    </source>
</evidence>
<dbReference type="SMART" id="SM00448">
    <property type="entry name" value="REC"/>
    <property type="match status" value="1"/>
</dbReference>
<keyword evidence="5" id="KW-1185">Reference proteome</keyword>
<name>A0A172TY35_9BACT</name>
<dbReference type="InterPro" id="IPR001789">
    <property type="entry name" value="Sig_transdc_resp-reg_receiver"/>
</dbReference>
<evidence type="ECO:0000259" key="2">
    <source>
        <dbReference type="PROSITE" id="PS50110"/>
    </source>
</evidence>
<evidence type="ECO:0000313" key="5">
    <source>
        <dbReference type="Proteomes" id="UP000077177"/>
    </source>
</evidence>
<dbReference type="EMBL" id="CP011390">
    <property type="protein sequence ID" value="ANE52021.1"/>
    <property type="molecule type" value="Genomic_DNA"/>
</dbReference>
<feature type="domain" description="Response regulatory" evidence="2">
    <location>
        <begin position="2"/>
        <end position="116"/>
    </location>
</feature>
<accession>A0A172TY35</accession>
<organism evidence="4 5">
    <name type="scientific">Flavisolibacter tropicus</name>
    <dbReference type="NCBI Taxonomy" id="1492898"/>
    <lineage>
        <taxon>Bacteria</taxon>
        <taxon>Pseudomonadati</taxon>
        <taxon>Bacteroidota</taxon>
        <taxon>Chitinophagia</taxon>
        <taxon>Chitinophagales</taxon>
        <taxon>Chitinophagaceae</taxon>
        <taxon>Flavisolibacter</taxon>
    </lineage>
</organism>
<dbReference type="Pfam" id="PF04397">
    <property type="entry name" value="LytTR"/>
    <property type="match status" value="1"/>
</dbReference>
<protein>
    <recommendedName>
        <fullName evidence="6">LytTR family transcriptional regulator</fullName>
    </recommendedName>
</protein>
<keyword evidence="1" id="KW-0597">Phosphoprotein</keyword>
<evidence type="ECO:0000313" key="4">
    <source>
        <dbReference type="EMBL" id="ANE52021.1"/>
    </source>
</evidence>
<dbReference type="Pfam" id="PF00072">
    <property type="entry name" value="Response_reg"/>
    <property type="match status" value="1"/>
</dbReference>
<dbReference type="Proteomes" id="UP000077177">
    <property type="component" value="Chromosome"/>
</dbReference>
<dbReference type="STRING" id="1492898.SY85_17480"/>
<dbReference type="PATRIC" id="fig|1492898.3.peg.3802"/>
<evidence type="ECO:0000259" key="3">
    <source>
        <dbReference type="PROSITE" id="PS50930"/>
    </source>
</evidence>
<dbReference type="SUPFAM" id="SSF52172">
    <property type="entry name" value="CheY-like"/>
    <property type="match status" value="1"/>
</dbReference>
<dbReference type="PANTHER" id="PTHR37299">
    <property type="entry name" value="TRANSCRIPTIONAL REGULATOR-RELATED"/>
    <property type="match status" value="1"/>
</dbReference>
<dbReference type="GO" id="GO:0003677">
    <property type="term" value="F:DNA binding"/>
    <property type="evidence" value="ECO:0007669"/>
    <property type="project" value="InterPro"/>
</dbReference>
<dbReference type="Gene3D" id="3.40.50.2300">
    <property type="match status" value="1"/>
</dbReference>
<dbReference type="InterPro" id="IPR011006">
    <property type="entry name" value="CheY-like_superfamily"/>
</dbReference>
<proteinExistence type="predicted"/>
<dbReference type="KEGG" id="fla:SY85_17480"/>
<reference evidence="5" key="1">
    <citation type="submission" date="2015-01" db="EMBL/GenBank/DDBJ databases">
        <title>Flavisolibacter sp./LCS9/ whole genome sequencing.</title>
        <authorList>
            <person name="Kim M.K."/>
            <person name="Srinivasan S."/>
            <person name="Lee J.-J."/>
        </authorList>
    </citation>
    <scope>NUCLEOTIDE SEQUENCE [LARGE SCALE GENOMIC DNA]</scope>
    <source>
        <strain evidence="5">LCS9</strain>
    </source>
</reference>
<dbReference type="AlphaFoldDB" id="A0A172TY35"/>
<dbReference type="PROSITE" id="PS50110">
    <property type="entry name" value="RESPONSE_REGULATORY"/>
    <property type="match status" value="1"/>
</dbReference>
<dbReference type="GO" id="GO:0000156">
    <property type="term" value="F:phosphorelay response regulator activity"/>
    <property type="evidence" value="ECO:0007669"/>
    <property type="project" value="InterPro"/>
</dbReference>
<dbReference type="PROSITE" id="PS50930">
    <property type="entry name" value="HTH_LYTTR"/>
    <property type="match status" value="1"/>
</dbReference>
<sequence>MRAIIIEDEVPALENLLYTFKQVNLSIEVVTVLPTVKEAIAYFETHAGNADIIFSDVQLTDGLSFRIFEAVPIKTPVVFITGYDQFMLEAFEHNGIDYLLKPIDAAELEKALVKYQMLQKHFSASNEQAMAKLLQSYSPRRRSRLLVKKGFETVPLPLEDIVLFYLDKRIVYVVDKSSNKYIIDKTLTELSAELDEITFFRANRQYIVNIDYIKSYRLYERVKLQVNLTLPDIKHFIVVSQDMAPLFKQWMGEG</sequence>
<dbReference type="PANTHER" id="PTHR37299:SF1">
    <property type="entry name" value="STAGE 0 SPORULATION PROTEIN A HOMOLOG"/>
    <property type="match status" value="1"/>
</dbReference>
<dbReference type="InterPro" id="IPR046947">
    <property type="entry name" value="LytR-like"/>
</dbReference>
<evidence type="ECO:0008006" key="6">
    <source>
        <dbReference type="Google" id="ProtNLM"/>
    </source>
</evidence>